<evidence type="ECO:0000313" key="3">
    <source>
        <dbReference type="Proteomes" id="UP000215335"/>
    </source>
</evidence>
<name>A0A232ERC6_9HYME</name>
<feature type="signal peptide" evidence="1">
    <location>
        <begin position="1"/>
        <end position="18"/>
    </location>
</feature>
<accession>A0A232ERC6</accession>
<evidence type="ECO:0000313" key="2">
    <source>
        <dbReference type="EMBL" id="OXU20877.1"/>
    </source>
</evidence>
<evidence type="ECO:0000256" key="1">
    <source>
        <dbReference type="SAM" id="SignalP"/>
    </source>
</evidence>
<keyword evidence="3" id="KW-1185">Reference proteome</keyword>
<reference evidence="2 3" key="1">
    <citation type="journal article" date="2017" name="Curr. Biol.">
        <title>The Evolution of Venom by Co-option of Single-Copy Genes.</title>
        <authorList>
            <person name="Martinson E.O."/>
            <person name="Mrinalini"/>
            <person name="Kelkar Y.D."/>
            <person name="Chang C.H."/>
            <person name="Werren J.H."/>
        </authorList>
    </citation>
    <scope>NUCLEOTIDE SEQUENCE [LARGE SCALE GENOMIC DNA]</scope>
    <source>
        <strain evidence="2 3">Alberta</strain>
        <tissue evidence="2">Whole body</tissue>
    </source>
</reference>
<dbReference type="AlphaFoldDB" id="A0A232ERC6"/>
<proteinExistence type="predicted"/>
<dbReference type="Proteomes" id="UP000215335">
    <property type="component" value="Unassembled WGS sequence"/>
</dbReference>
<comment type="caution">
    <text evidence="2">The sequence shown here is derived from an EMBL/GenBank/DDBJ whole genome shotgun (WGS) entry which is preliminary data.</text>
</comment>
<dbReference type="EMBL" id="NNAY01002644">
    <property type="protein sequence ID" value="OXU20877.1"/>
    <property type="molecule type" value="Genomic_DNA"/>
</dbReference>
<gene>
    <name evidence="2" type="ORF">TSAR_008105</name>
</gene>
<protein>
    <submittedName>
        <fullName evidence="2">Uncharacterized protein</fullName>
    </submittedName>
</protein>
<organism evidence="2 3">
    <name type="scientific">Trichomalopsis sarcophagae</name>
    <dbReference type="NCBI Taxonomy" id="543379"/>
    <lineage>
        <taxon>Eukaryota</taxon>
        <taxon>Metazoa</taxon>
        <taxon>Ecdysozoa</taxon>
        <taxon>Arthropoda</taxon>
        <taxon>Hexapoda</taxon>
        <taxon>Insecta</taxon>
        <taxon>Pterygota</taxon>
        <taxon>Neoptera</taxon>
        <taxon>Endopterygota</taxon>
        <taxon>Hymenoptera</taxon>
        <taxon>Apocrita</taxon>
        <taxon>Proctotrupomorpha</taxon>
        <taxon>Chalcidoidea</taxon>
        <taxon>Pteromalidae</taxon>
        <taxon>Pteromalinae</taxon>
        <taxon>Trichomalopsis</taxon>
    </lineage>
</organism>
<feature type="chain" id="PRO_5013099272" evidence="1">
    <location>
        <begin position="19"/>
        <end position="175"/>
    </location>
</feature>
<keyword evidence="1" id="KW-0732">Signal</keyword>
<sequence length="175" mass="19192">MSKAVCILLLGLSMSASGYKISLTCVDLCKADSTIKCSGPCDLNTATLESLSLTYGRDVVDACVNPCQCGEQEHVYAGDKVCEIIQSFVLANAGKDCKCRSDVWAKNLSKWNIQKPAEYARSEVIDYLLKHESVVEAINRLRPRASVTVDQWDDWCKHHCTTGMGGSVCYCDIVP</sequence>